<evidence type="ECO:0000313" key="3">
    <source>
        <dbReference type="Proteomes" id="UP001289066"/>
    </source>
</evidence>
<keyword evidence="1" id="KW-1133">Transmembrane helix</keyword>
<dbReference type="Pfam" id="PF11188">
    <property type="entry name" value="DUF2975"/>
    <property type="match status" value="1"/>
</dbReference>
<gene>
    <name evidence="2" type="ORF">GNF81_16895</name>
</gene>
<comment type="caution">
    <text evidence="2">The sequence shown here is derived from an EMBL/GenBank/DDBJ whole genome shotgun (WGS) entry which is preliminary data.</text>
</comment>
<dbReference type="EMBL" id="WNVG01000490">
    <property type="protein sequence ID" value="MDZ5034384.1"/>
    <property type="molecule type" value="Genomic_DNA"/>
</dbReference>
<dbReference type="Proteomes" id="UP001289066">
    <property type="component" value="Unassembled WGS sequence"/>
</dbReference>
<evidence type="ECO:0000256" key="1">
    <source>
        <dbReference type="SAM" id="Phobius"/>
    </source>
</evidence>
<feature type="transmembrane region" description="Helical" evidence="1">
    <location>
        <begin position="95"/>
        <end position="113"/>
    </location>
</feature>
<keyword evidence="1" id="KW-0472">Membrane</keyword>
<organism evidence="2 3">
    <name type="scientific">Clostridium perfringens</name>
    <dbReference type="NCBI Taxonomy" id="1502"/>
    <lineage>
        <taxon>Bacteria</taxon>
        <taxon>Bacillati</taxon>
        <taxon>Bacillota</taxon>
        <taxon>Clostridia</taxon>
        <taxon>Eubacteriales</taxon>
        <taxon>Clostridiaceae</taxon>
        <taxon>Clostridium</taxon>
    </lineage>
</organism>
<sequence length="160" mass="17457">MNVKQGSTTFLKVIIFLLGIAMLALCIFWLPSLAIREPKAHPGDYSLYPLLGYAYGCCIAFSVALYQAFKILIYIEGNNAFSELSLKSLKVIKKCGLTIIIFFVLGIITLKVISKISGDDPAGPISLSIMSILATSIITAIVDVLEKLLKNLLDTKPEND</sequence>
<accession>A0AAW9J8R0</accession>
<evidence type="ECO:0000313" key="2">
    <source>
        <dbReference type="EMBL" id="MDZ5034384.1"/>
    </source>
</evidence>
<keyword evidence="1" id="KW-0812">Transmembrane</keyword>
<reference evidence="2" key="1">
    <citation type="submission" date="2019-11" db="EMBL/GenBank/DDBJ databases">
        <title>Characterization of Clostridium perfringens isolates from swine manure treated agricultural soils.</title>
        <authorList>
            <person name="Wushke S.T."/>
        </authorList>
    </citation>
    <scope>NUCLEOTIDE SEQUENCE</scope>
    <source>
        <strain evidence="2">X15</strain>
    </source>
</reference>
<proteinExistence type="predicted"/>
<protein>
    <submittedName>
        <fullName evidence="2">DUF2975 domain-containing protein</fullName>
    </submittedName>
</protein>
<feature type="transmembrane region" description="Helical" evidence="1">
    <location>
        <begin position="50"/>
        <end position="75"/>
    </location>
</feature>
<dbReference type="RefSeq" id="WP_322412853.1">
    <property type="nucleotide sequence ID" value="NZ_WNVG01000490.1"/>
</dbReference>
<name>A0AAW9J8R0_CLOPF</name>
<dbReference type="InterPro" id="IPR021354">
    <property type="entry name" value="DUF2975"/>
</dbReference>
<feature type="transmembrane region" description="Helical" evidence="1">
    <location>
        <begin position="9"/>
        <end position="30"/>
    </location>
</feature>
<dbReference type="AlphaFoldDB" id="A0AAW9J8R0"/>
<feature type="transmembrane region" description="Helical" evidence="1">
    <location>
        <begin position="125"/>
        <end position="145"/>
    </location>
</feature>